<organism evidence="2 3">
    <name type="scientific">Noviherbaspirillum album</name>
    <dbReference type="NCBI Taxonomy" id="3080276"/>
    <lineage>
        <taxon>Bacteria</taxon>
        <taxon>Pseudomonadati</taxon>
        <taxon>Pseudomonadota</taxon>
        <taxon>Betaproteobacteria</taxon>
        <taxon>Burkholderiales</taxon>
        <taxon>Oxalobacteraceae</taxon>
        <taxon>Noviherbaspirillum</taxon>
    </lineage>
</organism>
<feature type="transmembrane region" description="Helical" evidence="1">
    <location>
        <begin position="67"/>
        <end position="89"/>
    </location>
</feature>
<comment type="caution">
    <text evidence="2">The sequence shown here is derived from an EMBL/GenBank/DDBJ whole genome shotgun (WGS) entry which is preliminary data.</text>
</comment>
<feature type="transmembrane region" description="Helical" evidence="1">
    <location>
        <begin position="294"/>
        <end position="311"/>
    </location>
</feature>
<keyword evidence="1" id="KW-0812">Transmembrane</keyword>
<dbReference type="PANTHER" id="PTHR34821">
    <property type="entry name" value="INNER MEMBRANE PROTEIN YDCZ"/>
    <property type="match status" value="1"/>
</dbReference>
<dbReference type="Proteomes" id="UP001352263">
    <property type="component" value="Unassembled WGS sequence"/>
</dbReference>
<feature type="transmembrane region" description="Helical" evidence="1">
    <location>
        <begin position="130"/>
        <end position="149"/>
    </location>
</feature>
<keyword evidence="3" id="KW-1185">Reference proteome</keyword>
<feature type="transmembrane region" description="Helical" evidence="1">
    <location>
        <begin position="190"/>
        <end position="215"/>
    </location>
</feature>
<feature type="transmembrane region" description="Helical" evidence="1">
    <location>
        <begin position="95"/>
        <end position="118"/>
    </location>
</feature>
<evidence type="ECO:0000256" key="1">
    <source>
        <dbReference type="SAM" id="Phobius"/>
    </source>
</evidence>
<evidence type="ECO:0000313" key="2">
    <source>
        <dbReference type="EMBL" id="MEC4720802.1"/>
    </source>
</evidence>
<protein>
    <submittedName>
        <fullName evidence="2">DMT family transporter</fullName>
    </submittedName>
</protein>
<dbReference type="EMBL" id="JAWIIV010000013">
    <property type="protein sequence ID" value="MEC4720802.1"/>
    <property type="molecule type" value="Genomic_DNA"/>
</dbReference>
<feature type="transmembrane region" description="Helical" evidence="1">
    <location>
        <begin position="161"/>
        <end position="183"/>
    </location>
</feature>
<reference evidence="2 3" key="1">
    <citation type="submission" date="2023-10" db="EMBL/GenBank/DDBJ databases">
        <title>Noviherbaspirillum sp. CPCC 100848 genome assembly.</title>
        <authorList>
            <person name="Li X.Y."/>
            <person name="Fang X.M."/>
        </authorList>
    </citation>
    <scope>NUCLEOTIDE SEQUENCE [LARGE SCALE GENOMIC DNA]</scope>
    <source>
        <strain evidence="2 3">CPCC 100848</strain>
    </source>
</reference>
<dbReference type="InterPro" id="IPR006750">
    <property type="entry name" value="YdcZ"/>
</dbReference>
<proteinExistence type="predicted"/>
<name>A0ABU6JAW7_9BURK</name>
<keyword evidence="1" id="KW-0472">Membrane</keyword>
<evidence type="ECO:0000313" key="3">
    <source>
        <dbReference type="Proteomes" id="UP001352263"/>
    </source>
</evidence>
<accession>A0ABU6JAW7</accession>
<dbReference type="PANTHER" id="PTHR34821:SF2">
    <property type="entry name" value="INNER MEMBRANE PROTEIN YDCZ"/>
    <property type="match status" value="1"/>
</dbReference>
<feature type="transmembrane region" description="Helical" evidence="1">
    <location>
        <begin position="34"/>
        <end position="55"/>
    </location>
</feature>
<dbReference type="RefSeq" id="WP_326507516.1">
    <property type="nucleotide sequence ID" value="NZ_JAWIIV010000013.1"/>
</dbReference>
<gene>
    <name evidence="2" type="ORF">RY831_16680</name>
</gene>
<dbReference type="Pfam" id="PF04657">
    <property type="entry name" value="DMT_YdcZ"/>
    <property type="match status" value="2"/>
</dbReference>
<sequence>MQTLFILSSLIGGTVLAFQAGANAQLSKAMGNPYSATAVQLAVGAGLLLAATVLTDSLSALGRLSGAPWWHAIGGLASALYVLSTIVLFPRIGAIVTVGLLIAGQMLMSLILDGFGWLGVPRQEPDIGTLLGTVSVLAGVAAIMAGQSGKDAAQGLSGKPGLAAFALLSGALLPVQGAINALLRADLQASFAVGFVSFAVATMAMAAVLTLRLILSAASAPVSASNAGGFRSLPWWGWLGGVAGSVYVTVVFTSIPAIGASAVIALTVAGQQAASIVVDRFGLLRFPKREISRIRLAGVAALLAGVALIKLF</sequence>
<keyword evidence="1" id="KW-1133">Transmembrane helix</keyword>
<feature type="transmembrane region" description="Helical" evidence="1">
    <location>
        <begin position="235"/>
        <end position="266"/>
    </location>
</feature>